<dbReference type="AlphaFoldDB" id="A0A7G2CLB4"/>
<feature type="region of interest" description="Disordered" evidence="1">
    <location>
        <begin position="161"/>
        <end position="183"/>
    </location>
</feature>
<reference evidence="2 3" key="1">
    <citation type="submission" date="2020-08" db="EMBL/GenBank/DDBJ databases">
        <authorList>
            <person name="Newling K."/>
            <person name="Davey J."/>
            <person name="Forrester S."/>
        </authorList>
    </citation>
    <scope>NUCLEOTIDE SEQUENCE [LARGE SCALE GENOMIC DNA]</scope>
    <source>
        <strain evidence="3">Crithidia deanei Carvalho (ATCC PRA-265)</strain>
    </source>
</reference>
<evidence type="ECO:0000256" key="1">
    <source>
        <dbReference type="SAM" id="MobiDB-lite"/>
    </source>
</evidence>
<name>A0A7G2CLB4_9TRYP</name>
<feature type="region of interest" description="Disordered" evidence="1">
    <location>
        <begin position="1"/>
        <end position="39"/>
    </location>
</feature>
<protein>
    <submittedName>
        <fullName evidence="2">Uncharacterized protein</fullName>
    </submittedName>
</protein>
<feature type="compositionally biased region" description="Acidic residues" evidence="1">
    <location>
        <begin position="170"/>
        <end position="183"/>
    </location>
</feature>
<organism evidence="2 3">
    <name type="scientific">Angomonas deanei</name>
    <dbReference type="NCBI Taxonomy" id="59799"/>
    <lineage>
        <taxon>Eukaryota</taxon>
        <taxon>Discoba</taxon>
        <taxon>Euglenozoa</taxon>
        <taxon>Kinetoplastea</taxon>
        <taxon>Metakinetoplastina</taxon>
        <taxon>Trypanosomatida</taxon>
        <taxon>Trypanosomatidae</taxon>
        <taxon>Strigomonadinae</taxon>
        <taxon>Angomonas</taxon>
    </lineage>
</organism>
<dbReference type="VEuPathDB" id="TriTrypDB:ADEAN_000817000"/>
<accession>A0A7G2CLB4</accession>
<gene>
    <name evidence="2" type="ORF">ADEAN_000817000</name>
</gene>
<feature type="compositionally biased region" description="Basic and acidic residues" evidence="1">
    <location>
        <begin position="29"/>
        <end position="39"/>
    </location>
</feature>
<dbReference type="EMBL" id="LR877162">
    <property type="protein sequence ID" value="CAD2220648.1"/>
    <property type="molecule type" value="Genomic_DNA"/>
</dbReference>
<dbReference type="Proteomes" id="UP000515908">
    <property type="component" value="Chromosome 18"/>
</dbReference>
<evidence type="ECO:0000313" key="2">
    <source>
        <dbReference type="EMBL" id="CAD2220648.1"/>
    </source>
</evidence>
<proteinExistence type="predicted"/>
<evidence type="ECO:0000313" key="3">
    <source>
        <dbReference type="Proteomes" id="UP000515908"/>
    </source>
</evidence>
<sequence>MAQKSTAISFTGEKEEVQQPSPHTLGRMTGEDYRRSPPPMKHDVVSALLGADPRVDFSFLHVGLLQWIHDEYQASRGEEAVPSVVDPAIEHFPKVVFNAQGEITLPEVQAVVERTTTDGHLPLLERDPVGVRKATTVPNPAEKLGARFADFWKVAAVNMKTKKRRRPSSDEEDEDEDEEEEDD</sequence>
<keyword evidence="3" id="KW-1185">Reference proteome</keyword>